<dbReference type="SUPFAM" id="SSF74650">
    <property type="entry name" value="Galactose mutarotase-like"/>
    <property type="match status" value="1"/>
</dbReference>
<dbReference type="InterPro" id="IPR028995">
    <property type="entry name" value="Glyco_hydro_57/38_cen_sf"/>
</dbReference>
<dbReference type="InterPro" id="IPR052046">
    <property type="entry name" value="GH57_Enzymes"/>
</dbReference>
<evidence type="ECO:0008006" key="8">
    <source>
        <dbReference type="Google" id="ProtNLM"/>
    </source>
</evidence>
<dbReference type="InterPro" id="IPR011013">
    <property type="entry name" value="Gal_mutarotase_sf_dom"/>
</dbReference>
<protein>
    <recommendedName>
        <fullName evidence="8">DUF1926 domain-containing protein</fullName>
    </recommendedName>
</protein>
<organism evidence="6 7">
    <name type="scientific">Treponema maltophilum ATCC 51939</name>
    <dbReference type="NCBI Taxonomy" id="1125699"/>
    <lineage>
        <taxon>Bacteria</taxon>
        <taxon>Pseudomonadati</taxon>
        <taxon>Spirochaetota</taxon>
        <taxon>Spirochaetia</taxon>
        <taxon>Spirochaetales</taxon>
        <taxon>Treponemataceae</taxon>
        <taxon>Treponema</taxon>
    </lineage>
</organism>
<dbReference type="Gene3D" id="2.70.98.10">
    <property type="match status" value="1"/>
</dbReference>
<comment type="caution">
    <text evidence="6">The sequence shown here is derived from an EMBL/GenBank/DDBJ whole genome shotgun (WGS) entry which is preliminary data.</text>
</comment>
<evidence type="ECO:0000256" key="2">
    <source>
        <dbReference type="ARBA" id="ARBA00023277"/>
    </source>
</evidence>
<evidence type="ECO:0000259" key="4">
    <source>
        <dbReference type="Pfam" id="PF09094"/>
    </source>
</evidence>
<dbReference type="AlphaFoldDB" id="S3JZP9"/>
<evidence type="ECO:0000313" key="6">
    <source>
        <dbReference type="EMBL" id="EPF30720.1"/>
    </source>
</evidence>
<dbReference type="GO" id="GO:0005975">
    <property type="term" value="P:carbohydrate metabolic process"/>
    <property type="evidence" value="ECO:0007669"/>
    <property type="project" value="InterPro"/>
</dbReference>
<sequence length="656" mass="74635">MGVVKICFVLAFGISGTELPDNIEDLYQKKYKKILSFLYAHPDMCLSLFVSGPIIEWIEKKHEEIISLCSELVNRRQIELIGGGYYEPLFPLLLPADRSAQIEALTTSIRKAAGKRPRGAYLTESVWDPSLISSFNTCGIEYVFLDSRLIPKSRFRPLSTFVPLVIEDMGKTTTVIPLHQSSLPRVNQTPESFLQFTRTIAESGDSSILACTFSPDKFFELTESKWFDRLLTLLKDDEVSALSCPQRYLKQYRTRLHTYIPAGCMSDAALWTLEPFVPHTSVFTEAIRPTVKDFFTVYPEAHRLYSRMMYVSMLINQCRGDKVRKKAAKEQLYAAQNFAPYMYTGSGGVSDKALRSKTYRRLITAEKLVREASGFSENASAFDFGMTGGRDFLCCFEAFNAFFTLQGGILLELDIMENASNYCLAARHSVRSPVKIPYPKKMFIDHLWDKSDFEAFTSGKDEHSVFASQEYKEINFDRSKKEIRLAANALWSKKEIPVSLKKNYTASANGIFCQYILKNEGTIPLKARFAVEHNFSLPADDAKALKAEVVVNDVCESPCTDQQYIRQAAISTVRFTDPDSDIGFIFEPNELCGFYLEPFFTFMQNEKGEAVKQYEAHTCAFYWDIQLLPGMETEKILNVTIKAPRKNPVAKKRKKR</sequence>
<feature type="domain" description="Alpha-amylase/4-alpha-glucanotransferase central" evidence="4">
    <location>
        <begin position="292"/>
        <end position="369"/>
    </location>
</feature>
<dbReference type="RefSeq" id="WP_016525331.1">
    <property type="nucleotide sequence ID" value="NZ_KE332518.1"/>
</dbReference>
<reference evidence="6 7" key="1">
    <citation type="submission" date="2013-04" db="EMBL/GenBank/DDBJ databases">
        <title>The Genome Sequence of Treponema maltophilum ATCC 51939.</title>
        <authorList>
            <consortium name="The Broad Institute Genomics Platform"/>
            <person name="Earl A."/>
            <person name="Ward D."/>
            <person name="Feldgarden M."/>
            <person name="Gevers D."/>
            <person name="Leonetti C."/>
            <person name="Blanton J.M."/>
            <person name="Dewhirst F.E."/>
            <person name="Izard J."/>
            <person name="Walker B."/>
            <person name="Young S."/>
            <person name="Zeng Q."/>
            <person name="Gargeya S."/>
            <person name="Fitzgerald M."/>
            <person name="Haas B."/>
            <person name="Abouelleil A."/>
            <person name="Allen A.W."/>
            <person name="Alvarado L."/>
            <person name="Arachchi H.M."/>
            <person name="Berlin A.M."/>
            <person name="Chapman S.B."/>
            <person name="Gainer-Dewar J."/>
            <person name="Goldberg J."/>
            <person name="Griggs A."/>
            <person name="Gujja S."/>
            <person name="Hansen M."/>
            <person name="Howarth C."/>
            <person name="Imamovic A."/>
            <person name="Ireland A."/>
            <person name="Larimer J."/>
            <person name="McCowan C."/>
            <person name="Murphy C."/>
            <person name="Pearson M."/>
            <person name="Poon T.W."/>
            <person name="Priest M."/>
            <person name="Roberts A."/>
            <person name="Saif S."/>
            <person name="Shea T."/>
            <person name="Sisk P."/>
            <person name="Sykes S."/>
            <person name="Wortman J."/>
            <person name="Nusbaum C."/>
            <person name="Birren B."/>
        </authorList>
    </citation>
    <scope>NUCLEOTIDE SEQUENCE [LARGE SCALE GENOMIC DNA]</scope>
    <source>
        <strain evidence="6 7">ATCC 51939</strain>
    </source>
</reference>
<dbReference type="Proteomes" id="UP000014541">
    <property type="component" value="Unassembled WGS sequence"/>
</dbReference>
<dbReference type="InterPro" id="IPR011330">
    <property type="entry name" value="Glyco_hydro/deAcase_b/a-brl"/>
</dbReference>
<accession>S3JZP9</accession>
<evidence type="ECO:0000256" key="1">
    <source>
        <dbReference type="ARBA" id="ARBA00006821"/>
    </source>
</evidence>
<dbReference type="InterPro" id="IPR015179">
    <property type="entry name" value="A-amylase/a-glucTrfase_C"/>
</dbReference>
<keyword evidence="2" id="KW-0119">Carbohydrate metabolism</keyword>
<dbReference type="Gene3D" id="3.20.110.20">
    <property type="match status" value="1"/>
</dbReference>
<dbReference type="SUPFAM" id="SSF88713">
    <property type="entry name" value="Glycoside hydrolase/deacetylase"/>
    <property type="match status" value="1"/>
</dbReference>
<dbReference type="STRING" id="1125699.HMPREF9194_01039"/>
<dbReference type="InterPro" id="IPR014718">
    <property type="entry name" value="GH-type_carb-bd"/>
</dbReference>
<dbReference type="PANTHER" id="PTHR36306">
    <property type="entry name" value="ALPHA-AMYLASE-RELATED-RELATED"/>
    <property type="match status" value="1"/>
</dbReference>
<comment type="similarity">
    <text evidence="1">Belongs to the glycosyl hydrolase 57 family.</text>
</comment>
<evidence type="ECO:0000259" key="3">
    <source>
        <dbReference type="Pfam" id="PF03065"/>
    </source>
</evidence>
<keyword evidence="7" id="KW-1185">Reference proteome</keyword>
<feature type="domain" description="Glycoside hydrolase family 57 N-terminal" evidence="3">
    <location>
        <begin position="25"/>
        <end position="170"/>
    </location>
</feature>
<dbReference type="InterPro" id="IPR015178">
    <property type="entry name" value="A-amylase/a-glucTrfase_central"/>
</dbReference>
<dbReference type="GO" id="GO:0003824">
    <property type="term" value="F:catalytic activity"/>
    <property type="evidence" value="ECO:0007669"/>
    <property type="project" value="InterPro"/>
</dbReference>
<dbReference type="Pfam" id="PF03065">
    <property type="entry name" value="Glyco_hydro_57"/>
    <property type="match status" value="1"/>
</dbReference>
<dbReference type="PANTHER" id="PTHR36306:SF1">
    <property type="entry name" value="ALPHA-AMYLASE-RELATED"/>
    <property type="match status" value="1"/>
</dbReference>
<name>S3JZP9_TREMA</name>
<dbReference type="GO" id="GO:0030246">
    <property type="term" value="F:carbohydrate binding"/>
    <property type="evidence" value="ECO:0007669"/>
    <property type="project" value="InterPro"/>
</dbReference>
<gene>
    <name evidence="6" type="ORF">HMPREF9194_01039</name>
</gene>
<proteinExistence type="inferred from homology"/>
<feature type="domain" description="Alpha-amylase/4-alpha-glucanotransferase C-terminal" evidence="5">
    <location>
        <begin position="438"/>
        <end position="618"/>
    </location>
</feature>
<dbReference type="EMBL" id="ATFF01000006">
    <property type="protein sequence ID" value="EPF30720.1"/>
    <property type="molecule type" value="Genomic_DNA"/>
</dbReference>
<dbReference type="SUPFAM" id="SSF88688">
    <property type="entry name" value="Families 57/38 glycoside transferase middle domain"/>
    <property type="match status" value="1"/>
</dbReference>
<dbReference type="eggNOG" id="COG1449">
    <property type="taxonomic scope" value="Bacteria"/>
</dbReference>
<evidence type="ECO:0000313" key="7">
    <source>
        <dbReference type="Proteomes" id="UP000014541"/>
    </source>
</evidence>
<dbReference type="PATRIC" id="fig|1125699.3.peg.1063"/>
<evidence type="ECO:0000259" key="5">
    <source>
        <dbReference type="Pfam" id="PF09095"/>
    </source>
</evidence>
<dbReference type="HOGENOM" id="CLU_026700_0_0_12"/>
<dbReference type="OrthoDB" id="8476at2"/>
<dbReference type="InterPro" id="IPR004300">
    <property type="entry name" value="Glyco_hydro_57_N"/>
</dbReference>
<dbReference type="Pfam" id="PF09095">
    <property type="entry name" value="AmyA-gluTrfs_C"/>
    <property type="match status" value="1"/>
</dbReference>
<dbReference type="Pfam" id="PF09094">
    <property type="entry name" value="AmyA-A_glucT_m"/>
    <property type="match status" value="1"/>
</dbReference>